<feature type="compositionally biased region" description="Low complexity" evidence="1">
    <location>
        <begin position="233"/>
        <end position="243"/>
    </location>
</feature>
<dbReference type="PANTHER" id="PTHR42053">
    <property type="match status" value="1"/>
</dbReference>
<dbReference type="Proteomes" id="UP000664169">
    <property type="component" value="Unassembled WGS sequence"/>
</dbReference>
<proteinExistence type="predicted"/>
<protein>
    <submittedName>
        <fullName evidence="2">Uncharacterized protein</fullName>
    </submittedName>
</protein>
<evidence type="ECO:0000313" key="2">
    <source>
        <dbReference type="EMBL" id="CAF9923203.1"/>
    </source>
</evidence>
<dbReference type="AlphaFoldDB" id="A0A8H3FJQ3"/>
<name>A0A8H3FJQ3_9LECA</name>
<dbReference type="EMBL" id="CAJPDQ010000019">
    <property type="protein sequence ID" value="CAF9923203.1"/>
    <property type="molecule type" value="Genomic_DNA"/>
</dbReference>
<comment type="caution">
    <text evidence="2">The sequence shown here is derived from an EMBL/GenBank/DDBJ whole genome shotgun (WGS) entry which is preliminary data.</text>
</comment>
<dbReference type="OrthoDB" id="5405654at2759"/>
<dbReference type="PANTHER" id="PTHR42053:SF1">
    <property type="match status" value="1"/>
</dbReference>
<sequence>MATLASPAIRPDPVKPSLPTLKMPLTPGYSLPSAIPRSPQSANLFLKVEPDMKTPITPPSAYTDFLKALSPAVSTPCTATSAHSSFSFTFSDRSGHLTPVSQPLSAHLSFTYRKDDLKRPEITSAKSAPLVPPTPFVRPSLARSSSTSSKTAKLRKLRIPQSPYSACSESIGSSAPSSASTPGSVSSPKSATPRSALPRSPFSPTNWVIEGKTKYFHDPPLSGRPRSMSVKQVVTRTVTYTRTPLEPAPRGKRRKIEP</sequence>
<feature type="region of interest" description="Disordered" evidence="1">
    <location>
        <begin position="1"/>
        <end position="21"/>
    </location>
</feature>
<evidence type="ECO:0000313" key="3">
    <source>
        <dbReference type="Proteomes" id="UP000664169"/>
    </source>
</evidence>
<feature type="region of interest" description="Disordered" evidence="1">
    <location>
        <begin position="121"/>
        <end position="258"/>
    </location>
</feature>
<accession>A0A8H3FJQ3</accession>
<keyword evidence="3" id="KW-1185">Reference proteome</keyword>
<organism evidence="2 3">
    <name type="scientific">Gomphillus americanus</name>
    <dbReference type="NCBI Taxonomy" id="1940652"/>
    <lineage>
        <taxon>Eukaryota</taxon>
        <taxon>Fungi</taxon>
        <taxon>Dikarya</taxon>
        <taxon>Ascomycota</taxon>
        <taxon>Pezizomycotina</taxon>
        <taxon>Lecanoromycetes</taxon>
        <taxon>OSLEUM clade</taxon>
        <taxon>Ostropomycetidae</taxon>
        <taxon>Ostropales</taxon>
        <taxon>Graphidaceae</taxon>
        <taxon>Gomphilloideae</taxon>
        <taxon>Gomphillus</taxon>
    </lineage>
</organism>
<feature type="compositionally biased region" description="Low complexity" evidence="1">
    <location>
        <begin position="165"/>
        <end position="191"/>
    </location>
</feature>
<feature type="compositionally biased region" description="Low complexity" evidence="1">
    <location>
        <begin position="140"/>
        <end position="151"/>
    </location>
</feature>
<reference evidence="2" key="1">
    <citation type="submission" date="2021-03" db="EMBL/GenBank/DDBJ databases">
        <authorList>
            <person name="Tagirdzhanova G."/>
        </authorList>
    </citation>
    <scope>NUCLEOTIDE SEQUENCE</scope>
</reference>
<evidence type="ECO:0000256" key="1">
    <source>
        <dbReference type="SAM" id="MobiDB-lite"/>
    </source>
</evidence>
<gene>
    <name evidence="2" type="ORF">GOMPHAMPRED_002768</name>
</gene>